<gene>
    <name evidence="1" type="ORF">M0L20_26545</name>
</gene>
<protein>
    <submittedName>
        <fullName evidence="1">Uncharacterized protein</fullName>
    </submittedName>
</protein>
<evidence type="ECO:0000313" key="2">
    <source>
        <dbReference type="Proteomes" id="UP001202180"/>
    </source>
</evidence>
<accession>A0ABT0HTC4</accession>
<keyword evidence="2" id="KW-1185">Reference proteome</keyword>
<evidence type="ECO:0000313" key="1">
    <source>
        <dbReference type="EMBL" id="MCK8495453.1"/>
    </source>
</evidence>
<reference evidence="1 2" key="1">
    <citation type="submission" date="2022-04" db="EMBL/GenBank/DDBJ databases">
        <title>Spirosoma sp. strain RP8 genome sequencing and assembly.</title>
        <authorList>
            <person name="Jung Y."/>
        </authorList>
    </citation>
    <scope>NUCLEOTIDE SEQUENCE [LARGE SCALE GENOMIC DNA]</scope>
    <source>
        <strain evidence="1 2">RP8</strain>
    </source>
</reference>
<dbReference type="EMBL" id="JALPRF010000008">
    <property type="protein sequence ID" value="MCK8495453.1"/>
    <property type="molecule type" value="Genomic_DNA"/>
</dbReference>
<dbReference type="Proteomes" id="UP001202180">
    <property type="component" value="Unassembled WGS sequence"/>
</dbReference>
<name>A0ABT0HTC4_9BACT</name>
<dbReference type="RefSeq" id="WP_248480240.1">
    <property type="nucleotide sequence ID" value="NZ_JALPRF010000008.1"/>
</dbReference>
<sequence length="159" mass="17579">MALNVTGANHCRPTKAISHKSANHCFVKNNVKEPLLNPKIESQKTFDEVFVEVTVMGNDVASTPIDFTVQYVIAVVVPASDRVVRLRPVSLQKDAKGNFVFTEDFGVKQTYKSSTDLIILVDKKVTVKVLLQETKKSQVLLKGQFPTLFSSWELALSGA</sequence>
<proteinExistence type="predicted"/>
<organism evidence="1 2">
    <name type="scientific">Spirosoma liriopis</name>
    <dbReference type="NCBI Taxonomy" id="2937440"/>
    <lineage>
        <taxon>Bacteria</taxon>
        <taxon>Pseudomonadati</taxon>
        <taxon>Bacteroidota</taxon>
        <taxon>Cytophagia</taxon>
        <taxon>Cytophagales</taxon>
        <taxon>Cytophagaceae</taxon>
        <taxon>Spirosoma</taxon>
    </lineage>
</organism>
<comment type="caution">
    <text evidence="1">The sequence shown here is derived from an EMBL/GenBank/DDBJ whole genome shotgun (WGS) entry which is preliminary data.</text>
</comment>